<evidence type="ECO:0000313" key="2">
    <source>
        <dbReference type="EMBL" id="MBE6511028.1"/>
    </source>
</evidence>
<dbReference type="AlphaFoldDB" id="A0A8T3VRJ7"/>
<name>A0A8T3VRJ7_9EURY</name>
<evidence type="ECO:0008006" key="4">
    <source>
        <dbReference type="Google" id="ProtNLM"/>
    </source>
</evidence>
<dbReference type="Proteomes" id="UP000713479">
    <property type="component" value="Unassembled WGS sequence"/>
</dbReference>
<feature type="region of interest" description="Disordered" evidence="1">
    <location>
        <begin position="237"/>
        <end position="263"/>
    </location>
</feature>
<gene>
    <name evidence="2" type="ORF">E7Z74_07175</name>
</gene>
<protein>
    <recommendedName>
        <fullName evidence="4">Rpn family recombination-promoting nuclease/putative transposase</fullName>
    </recommendedName>
</protein>
<comment type="caution">
    <text evidence="2">The sequence shown here is derived from an EMBL/GenBank/DDBJ whole genome shotgun (WGS) entry which is preliminary data.</text>
</comment>
<sequence length="296" mass="34539">MTEFQEDMLFKNVSEEDIQILLEILEKESNSANIWTKELRLLDPTTYKPDLIIELDDENLIIEFQSTEVDDKFSRRAHTYVAITDQKKSNDKEVNIEVISTAENSKQISYRVNKLNTFRYNVIGFEKYDGEKIINHIEEKLKNKKKITSKDSIYLSLAPLMDKKKNNNISEKIKRVVDILIELNQINPTGNRLSFGIEWLLVDKFVKNPELRNLLIDVLGEKMSAIYEYGERKEQKGKEEGIKEGIEKGMEKGRKEGKEEGKEESIIKLYESGMKPEEISERLDTDLEKIKKIINQ</sequence>
<accession>A0A8T3VRJ7</accession>
<evidence type="ECO:0000313" key="3">
    <source>
        <dbReference type="Proteomes" id="UP000713479"/>
    </source>
</evidence>
<organism evidence="2 3">
    <name type="scientific">Methanobrevibacter millerae</name>
    <dbReference type="NCBI Taxonomy" id="230361"/>
    <lineage>
        <taxon>Archaea</taxon>
        <taxon>Methanobacteriati</taxon>
        <taxon>Methanobacteriota</taxon>
        <taxon>Methanomada group</taxon>
        <taxon>Methanobacteria</taxon>
        <taxon>Methanobacteriales</taxon>
        <taxon>Methanobacteriaceae</taxon>
        <taxon>Methanobrevibacter</taxon>
    </lineage>
</organism>
<dbReference type="EMBL" id="SUTF01000008">
    <property type="protein sequence ID" value="MBE6511028.1"/>
    <property type="molecule type" value="Genomic_DNA"/>
</dbReference>
<reference evidence="2" key="1">
    <citation type="submission" date="2019-04" db="EMBL/GenBank/DDBJ databases">
        <title>Evolution of Biomass-Degrading Anaerobic Consortia Revealed by Metagenomics.</title>
        <authorList>
            <person name="Peng X."/>
        </authorList>
    </citation>
    <scope>NUCLEOTIDE SEQUENCE</scope>
    <source>
        <strain evidence="2">SIG13</strain>
    </source>
</reference>
<proteinExistence type="predicted"/>
<evidence type="ECO:0000256" key="1">
    <source>
        <dbReference type="SAM" id="MobiDB-lite"/>
    </source>
</evidence>